<proteinExistence type="predicted"/>
<reference evidence="3 4" key="1">
    <citation type="submission" date="2019-05" db="EMBL/GenBank/DDBJ databases">
        <authorList>
            <consortium name="Science for Life Laboratories"/>
        </authorList>
    </citation>
    <scope>NUCLEOTIDE SEQUENCE [LARGE SCALE GENOMIC DNA]</scope>
    <source>
        <strain evidence="3">Soil9</strain>
    </source>
</reference>
<evidence type="ECO:0000256" key="2">
    <source>
        <dbReference type="SAM" id="Phobius"/>
    </source>
</evidence>
<dbReference type="Proteomes" id="UP000464178">
    <property type="component" value="Chromosome"/>
</dbReference>
<dbReference type="RefSeq" id="WP_162666319.1">
    <property type="nucleotide sequence ID" value="NZ_LR593886.1"/>
</dbReference>
<gene>
    <name evidence="3" type="ORF">SOIL9_64070</name>
</gene>
<evidence type="ECO:0000313" key="4">
    <source>
        <dbReference type="Proteomes" id="UP000464178"/>
    </source>
</evidence>
<accession>A0A6P2CRU4</accession>
<dbReference type="EMBL" id="LR593886">
    <property type="protein sequence ID" value="VTR91307.1"/>
    <property type="molecule type" value="Genomic_DNA"/>
</dbReference>
<evidence type="ECO:0000313" key="3">
    <source>
        <dbReference type="EMBL" id="VTR91307.1"/>
    </source>
</evidence>
<sequence>MFVPVHCTSCSKPFQVPDDALGKPTLCPWCQAVVTALPVASVAEVPHTQPAPAPEPPAPVVPTAKRGGPRLLSLDEDAPPKPRIGRAAPCENTKPRPVLVATVIGAVLTTVILVMGVTLAALRYGSGSIRESGWTEYTPPDGSCSVLLPGSPTEEGVEPNAAGSATGGKRYTHSGWYTRTSAWLAWNDLEPGFVASLANDKEKVFTASAIQAELNREKTRLGGTVTKEAEIRFKSAWGVEVHMDSPNGKVIEWLVLVAEGGRPRLYVYGVRAKNIAHDSAVVRRMFTSFKVND</sequence>
<dbReference type="AlphaFoldDB" id="A0A6P2CRU4"/>
<keyword evidence="4" id="KW-1185">Reference proteome</keyword>
<evidence type="ECO:0000256" key="1">
    <source>
        <dbReference type="SAM" id="MobiDB-lite"/>
    </source>
</evidence>
<feature type="compositionally biased region" description="Pro residues" evidence="1">
    <location>
        <begin position="49"/>
        <end position="60"/>
    </location>
</feature>
<name>A0A6P2CRU4_9BACT</name>
<keyword evidence="2" id="KW-0812">Transmembrane</keyword>
<dbReference type="KEGG" id="gms:SOIL9_64070"/>
<keyword evidence="2" id="KW-0472">Membrane</keyword>
<keyword evidence="2" id="KW-1133">Transmembrane helix</keyword>
<feature type="transmembrane region" description="Helical" evidence="2">
    <location>
        <begin position="98"/>
        <end position="122"/>
    </location>
</feature>
<feature type="region of interest" description="Disordered" evidence="1">
    <location>
        <begin position="47"/>
        <end position="90"/>
    </location>
</feature>
<organism evidence="3 4">
    <name type="scientific">Gemmata massiliana</name>
    <dbReference type="NCBI Taxonomy" id="1210884"/>
    <lineage>
        <taxon>Bacteria</taxon>
        <taxon>Pseudomonadati</taxon>
        <taxon>Planctomycetota</taxon>
        <taxon>Planctomycetia</taxon>
        <taxon>Gemmatales</taxon>
        <taxon>Gemmataceae</taxon>
        <taxon>Gemmata</taxon>
    </lineage>
</organism>
<protein>
    <submittedName>
        <fullName evidence="3">Uncharacterized protein</fullName>
    </submittedName>
</protein>